<dbReference type="EMBL" id="JACPUR010000035">
    <property type="protein sequence ID" value="MBI3128730.1"/>
    <property type="molecule type" value="Genomic_DNA"/>
</dbReference>
<feature type="transmembrane region" description="Helical" evidence="8">
    <location>
        <begin position="86"/>
        <end position="108"/>
    </location>
</feature>
<dbReference type="InterPro" id="IPR000515">
    <property type="entry name" value="MetI-like"/>
</dbReference>
<comment type="caution">
    <text evidence="10">The sequence shown here is derived from an EMBL/GenBank/DDBJ whole genome shotgun (WGS) entry which is preliminary data.</text>
</comment>
<feature type="transmembrane region" description="Helical" evidence="8">
    <location>
        <begin position="418"/>
        <end position="440"/>
    </location>
</feature>
<feature type="transmembrane region" description="Helical" evidence="8">
    <location>
        <begin position="327"/>
        <end position="351"/>
    </location>
</feature>
<feature type="transmembrane region" description="Helical" evidence="8">
    <location>
        <begin position="383"/>
        <end position="406"/>
    </location>
</feature>
<feature type="transmembrane region" description="Helical" evidence="8">
    <location>
        <begin position="168"/>
        <end position="191"/>
    </location>
</feature>
<evidence type="ECO:0000256" key="3">
    <source>
        <dbReference type="ARBA" id="ARBA00022475"/>
    </source>
</evidence>
<feature type="transmembrane region" description="Helical" evidence="8">
    <location>
        <begin position="212"/>
        <end position="234"/>
    </location>
</feature>
<evidence type="ECO:0000259" key="9">
    <source>
        <dbReference type="PROSITE" id="PS50928"/>
    </source>
</evidence>
<sequence length="582" mass="63841">MPMTTLSTTQAAARLQGWRNLLTVETVTNTAVSLLVAAMVLLPLLALVVSSFLVLDDLGFGTEWGLANYREMFQGHVIRKALLNTLFVSTGSTMLATFLGVSLAWVNARTNCPWREKLEPLNLIPFFLSPFVGAIAWHNLASPQVGMLNHLAWDFLGVEGALFNVNNLFGIMWVTGIFFTPLVYLFVVGSLRRMDPSLEDSARTAGAGLMRTTLTVTLPLALPGILSGTIIVFVTSAGEFGVPFKLGAPYGWETLTTQIFTKAVGDQANSYMGAAMSMTLGVVTAAFIWVQRRIIAPREFTTVTGKGFRPTVVDLGRWKWLAFGLNVLYILIAVVLPVISIFLVSLHRVWIGKIIPADFSSINYELVLFFWSPESIKPATNGIINSFILAISGATIGMVLSIVISFQIHRRRGRFAGALDFLCALPVGFPGIVIAVGVLLTYIKTPIYATMWILLLGYVTRFFPYGQRNVASVMLAVSEELEQSSRLSGASWTTTLRRITVPLLKPGIFAGWLLLFLIFIRELPMSLILHTTGTETLSVGIYYLQEYKNESVTCALSVVQTLILLGCVFLFRKAAGREALVA</sequence>
<accession>A0A932HZR8</accession>
<evidence type="ECO:0000256" key="7">
    <source>
        <dbReference type="ARBA" id="ARBA00023136"/>
    </source>
</evidence>
<feature type="transmembrane region" description="Helical" evidence="8">
    <location>
        <begin position="31"/>
        <end position="55"/>
    </location>
</feature>
<keyword evidence="7 8" id="KW-0472">Membrane</keyword>
<gene>
    <name evidence="10" type="ORF">HYZ11_14090</name>
</gene>
<dbReference type="SUPFAM" id="SSF161098">
    <property type="entry name" value="MetI-like"/>
    <property type="match status" value="2"/>
</dbReference>
<dbReference type="PANTHER" id="PTHR43357:SF4">
    <property type="entry name" value="INNER MEMBRANE ABC TRANSPORTER PERMEASE PROTEIN YDCV"/>
    <property type="match status" value="1"/>
</dbReference>
<evidence type="ECO:0000256" key="8">
    <source>
        <dbReference type="RuleBase" id="RU363032"/>
    </source>
</evidence>
<comment type="subcellular location">
    <subcellularLocation>
        <location evidence="1">Cell inner membrane</location>
        <topology evidence="1">Multi-pass membrane protein</topology>
    </subcellularLocation>
    <subcellularLocation>
        <location evidence="8">Cell membrane</location>
        <topology evidence="8">Multi-pass membrane protein</topology>
    </subcellularLocation>
</comment>
<reference evidence="10" key="1">
    <citation type="submission" date="2020-07" db="EMBL/GenBank/DDBJ databases">
        <title>Huge and variable diversity of episymbiotic CPR bacteria and DPANN archaea in groundwater ecosystems.</title>
        <authorList>
            <person name="He C.Y."/>
            <person name="Keren R."/>
            <person name="Whittaker M."/>
            <person name="Farag I.F."/>
            <person name="Doudna J."/>
            <person name="Cate J.H.D."/>
            <person name="Banfield J.F."/>
        </authorList>
    </citation>
    <scope>NUCLEOTIDE SEQUENCE</scope>
    <source>
        <strain evidence="10">NC_groundwater_763_Ag_S-0.2um_68_21</strain>
    </source>
</reference>
<feature type="transmembrane region" description="Helical" evidence="8">
    <location>
        <begin position="550"/>
        <end position="571"/>
    </location>
</feature>
<evidence type="ECO:0000256" key="6">
    <source>
        <dbReference type="ARBA" id="ARBA00022989"/>
    </source>
</evidence>
<evidence type="ECO:0000256" key="4">
    <source>
        <dbReference type="ARBA" id="ARBA00022519"/>
    </source>
</evidence>
<dbReference type="GO" id="GO:0055085">
    <property type="term" value="P:transmembrane transport"/>
    <property type="evidence" value="ECO:0007669"/>
    <property type="project" value="InterPro"/>
</dbReference>
<evidence type="ECO:0000313" key="10">
    <source>
        <dbReference type="EMBL" id="MBI3128730.1"/>
    </source>
</evidence>
<feature type="transmembrane region" description="Helical" evidence="8">
    <location>
        <begin position="446"/>
        <end position="464"/>
    </location>
</feature>
<name>A0A932HZR8_UNCTE</name>
<dbReference type="GO" id="GO:0005886">
    <property type="term" value="C:plasma membrane"/>
    <property type="evidence" value="ECO:0007669"/>
    <property type="project" value="UniProtKB-SubCell"/>
</dbReference>
<keyword evidence="5 8" id="KW-0812">Transmembrane</keyword>
<keyword evidence="4" id="KW-0997">Cell inner membrane</keyword>
<organism evidence="10 11">
    <name type="scientific">Tectimicrobiota bacterium</name>
    <dbReference type="NCBI Taxonomy" id="2528274"/>
    <lineage>
        <taxon>Bacteria</taxon>
        <taxon>Pseudomonadati</taxon>
        <taxon>Nitrospinota/Tectimicrobiota group</taxon>
        <taxon>Candidatus Tectimicrobiota</taxon>
    </lineage>
</organism>
<feature type="transmembrane region" description="Helical" evidence="8">
    <location>
        <begin position="120"/>
        <end position="140"/>
    </location>
</feature>
<dbReference type="PANTHER" id="PTHR43357">
    <property type="entry name" value="INNER MEMBRANE ABC TRANSPORTER PERMEASE PROTEIN YDCV"/>
    <property type="match status" value="1"/>
</dbReference>
<dbReference type="Proteomes" id="UP000782312">
    <property type="component" value="Unassembled WGS sequence"/>
</dbReference>
<dbReference type="Pfam" id="PF00528">
    <property type="entry name" value="BPD_transp_1"/>
    <property type="match status" value="1"/>
</dbReference>
<feature type="transmembrane region" description="Helical" evidence="8">
    <location>
        <begin position="271"/>
        <end position="290"/>
    </location>
</feature>
<protein>
    <submittedName>
        <fullName evidence="10">Iron ABC transporter permease</fullName>
    </submittedName>
</protein>
<evidence type="ECO:0000256" key="1">
    <source>
        <dbReference type="ARBA" id="ARBA00004429"/>
    </source>
</evidence>
<feature type="domain" description="ABC transmembrane type-1" evidence="9">
    <location>
        <begin position="82"/>
        <end position="291"/>
    </location>
</feature>
<evidence type="ECO:0000313" key="11">
    <source>
        <dbReference type="Proteomes" id="UP000782312"/>
    </source>
</evidence>
<feature type="transmembrane region" description="Helical" evidence="8">
    <location>
        <begin position="507"/>
        <end position="530"/>
    </location>
</feature>
<dbReference type="PROSITE" id="PS50928">
    <property type="entry name" value="ABC_TM1"/>
    <property type="match status" value="2"/>
</dbReference>
<dbReference type="AlphaFoldDB" id="A0A932HZR8"/>
<dbReference type="Gene3D" id="1.10.3720.10">
    <property type="entry name" value="MetI-like"/>
    <property type="match status" value="2"/>
</dbReference>
<dbReference type="CDD" id="cd06261">
    <property type="entry name" value="TM_PBP2"/>
    <property type="match status" value="2"/>
</dbReference>
<feature type="domain" description="ABC transmembrane type-1" evidence="9">
    <location>
        <begin position="383"/>
        <end position="571"/>
    </location>
</feature>
<evidence type="ECO:0000256" key="5">
    <source>
        <dbReference type="ARBA" id="ARBA00022692"/>
    </source>
</evidence>
<keyword evidence="6 8" id="KW-1133">Transmembrane helix</keyword>
<comment type="similarity">
    <text evidence="8">Belongs to the binding-protein-dependent transport system permease family.</text>
</comment>
<keyword evidence="2 8" id="KW-0813">Transport</keyword>
<evidence type="ECO:0000256" key="2">
    <source>
        <dbReference type="ARBA" id="ARBA00022448"/>
    </source>
</evidence>
<keyword evidence="3" id="KW-1003">Cell membrane</keyword>
<dbReference type="InterPro" id="IPR035906">
    <property type="entry name" value="MetI-like_sf"/>
</dbReference>
<proteinExistence type="inferred from homology"/>